<proteinExistence type="predicted"/>
<protein>
    <submittedName>
        <fullName evidence="1">Uncharacterized protein</fullName>
    </submittedName>
</protein>
<gene>
    <name evidence="1" type="ORF">EXM42_00545</name>
</gene>
<sequence>MGIKKSLDDLGKLFGKTILKDEKEIDSAKISSADLFKIILNKLFYEGNYDKAEDLIFDELGKKNSSEVYEIAVEFYNTLLKKSDEELNESNFSREEIYQGLDDIKSFKINE</sequence>
<comment type="caution">
    <text evidence="1">The sequence shown here is derived from an EMBL/GenBank/DDBJ whole genome shotgun (WGS) entry which is preliminary data.</text>
</comment>
<reference evidence="1 2" key="1">
    <citation type="submission" date="2019-02" db="EMBL/GenBank/DDBJ databases">
        <title>Genome sequencing of Clostridium botulinum clinical isolates.</title>
        <authorList>
            <person name="Brunt J."/>
            <person name="Van Vliet A.H.M."/>
            <person name="Stringer S.C."/>
            <person name="Grant K.A."/>
            <person name="Carter A.C."/>
            <person name="Peck M.W."/>
        </authorList>
    </citation>
    <scope>NUCLEOTIDE SEQUENCE [LARGE SCALE GENOMIC DNA]</scope>
    <source>
        <strain evidence="1 2">R1125/03</strain>
    </source>
</reference>
<dbReference type="Pfam" id="PF20092">
    <property type="entry name" value="DUF6483"/>
    <property type="match status" value="1"/>
</dbReference>
<dbReference type="InterPro" id="IPR045507">
    <property type="entry name" value="DUF6483"/>
</dbReference>
<evidence type="ECO:0000313" key="2">
    <source>
        <dbReference type="Proteomes" id="UP000473089"/>
    </source>
</evidence>
<dbReference type="AlphaFoldDB" id="A0A6M0SUY7"/>
<organism evidence="1 2">
    <name type="scientific">Clostridium botulinum</name>
    <dbReference type="NCBI Taxonomy" id="1491"/>
    <lineage>
        <taxon>Bacteria</taxon>
        <taxon>Bacillati</taxon>
        <taxon>Bacillota</taxon>
        <taxon>Clostridia</taxon>
        <taxon>Eubacteriales</taxon>
        <taxon>Clostridiaceae</taxon>
        <taxon>Clostridium</taxon>
    </lineage>
</organism>
<accession>A0A6M0SUY7</accession>
<name>A0A6M0SUY7_CLOBO</name>
<dbReference type="EMBL" id="SGJP01000001">
    <property type="protein sequence ID" value="NFA58943.1"/>
    <property type="molecule type" value="Genomic_DNA"/>
</dbReference>
<evidence type="ECO:0000313" key="1">
    <source>
        <dbReference type="EMBL" id="NFA58943.1"/>
    </source>
</evidence>
<dbReference type="Proteomes" id="UP000473089">
    <property type="component" value="Unassembled WGS sequence"/>
</dbReference>